<dbReference type="PANTHER" id="PTHR42673">
    <property type="entry name" value="MALEYLACETOACETATE ISOMERASE"/>
    <property type="match status" value="1"/>
</dbReference>
<dbReference type="PROSITE" id="PS50404">
    <property type="entry name" value="GST_NTER"/>
    <property type="match status" value="1"/>
</dbReference>
<sequence length="384" mass="42534">MARGYFAQAEAQDMFHRILGSNPGIGFGEFIGALNLSMEFLQLQLRQIKCPGDSQTYVGFVNKAADEPAKAGTRLSITQNNYFRALLESIASREDAEGGPGYISSMEALNTSISQPSQASQAAGTQVRASKLTLQEKNDTLDTLVNQGWLAHAPQSSNGYTIGPRSFLELQEFLLSLDLPDATRRAWQDVLVRIGLNLKQIPYECVTKQANDPELAAQNPQSKVPYLLTEDQQLSQSLAILEWLEESYPERHALLPKDPAGRARVRSIAQLVCCDVQPLQNTVLAEYPPPSFDSKDFSIFWVRRHLPKIEAMLSSPEAGDFCHGQAPSMADACLVPQVWNCLNPRLGCMDMTQYPNTWRIYSNCLKGAAFQQALPDQQEGYSGQ</sequence>
<name>A0AAW1RNT6_9CHLO</name>
<keyword evidence="5" id="KW-1185">Reference proteome</keyword>
<evidence type="ECO:0000259" key="2">
    <source>
        <dbReference type="PROSITE" id="PS50404"/>
    </source>
</evidence>
<keyword evidence="1" id="KW-0479">Metal-binding</keyword>
<comment type="similarity">
    <text evidence="1">Belongs to the NSE1 family.</text>
</comment>
<dbReference type="SFLD" id="SFLDS00019">
    <property type="entry name" value="Glutathione_Transferase_(cytos"/>
    <property type="match status" value="1"/>
</dbReference>
<comment type="catalytic activity">
    <reaction evidence="1">
        <text>S-ubiquitinyl-[E2 ubiquitin-conjugating enzyme]-L-cysteine + [acceptor protein]-L-lysine = [E2 ubiquitin-conjugating enzyme]-L-cysteine + N(6)-ubiquitinyl-[acceptor protein]-L-lysine.</text>
        <dbReference type="EC" id="2.3.2.27"/>
    </reaction>
</comment>
<reference evidence="4 5" key="1">
    <citation type="journal article" date="2024" name="Nat. Commun.">
        <title>Phylogenomics reveals the evolutionary origins of lichenization in chlorophyte algae.</title>
        <authorList>
            <person name="Puginier C."/>
            <person name="Libourel C."/>
            <person name="Otte J."/>
            <person name="Skaloud P."/>
            <person name="Haon M."/>
            <person name="Grisel S."/>
            <person name="Petersen M."/>
            <person name="Berrin J.G."/>
            <person name="Delaux P.M."/>
            <person name="Dal Grande F."/>
            <person name="Keller J."/>
        </authorList>
    </citation>
    <scope>NUCLEOTIDE SEQUENCE [LARGE SCALE GENOMIC DNA]</scope>
    <source>
        <strain evidence="4 5">SAG 2145</strain>
    </source>
</reference>
<keyword evidence="1" id="KW-0833">Ubl conjugation pathway</keyword>
<accession>A0AAW1RNT6</accession>
<dbReference type="GO" id="GO:0006281">
    <property type="term" value="P:DNA repair"/>
    <property type="evidence" value="ECO:0007669"/>
    <property type="project" value="UniProtKB-UniRule"/>
</dbReference>
<proteinExistence type="inferred from homology"/>
<keyword evidence="1" id="KW-0808">Transferase</keyword>
<evidence type="ECO:0000313" key="5">
    <source>
        <dbReference type="Proteomes" id="UP001438707"/>
    </source>
</evidence>
<dbReference type="GO" id="GO:0006749">
    <property type="term" value="P:glutathione metabolic process"/>
    <property type="evidence" value="ECO:0007669"/>
    <property type="project" value="TreeGrafter"/>
</dbReference>
<dbReference type="SUPFAM" id="SSF52833">
    <property type="entry name" value="Thioredoxin-like"/>
    <property type="match status" value="1"/>
</dbReference>
<dbReference type="PROSITE" id="PS50405">
    <property type="entry name" value="GST_CTER"/>
    <property type="match status" value="1"/>
</dbReference>
<dbReference type="AlphaFoldDB" id="A0AAW1RNT6"/>
<dbReference type="GO" id="GO:0008270">
    <property type="term" value="F:zinc ion binding"/>
    <property type="evidence" value="ECO:0007669"/>
    <property type="project" value="UniProtKB-KW"/>
</dbReference>
<keyword evidence="1" id="KW-0234">DNA repair</keyword>
<dbReference type="InterPro" id="IPR036388">
    <property type="entry name" value="WH-like_DNA-bd_sf"/>
</dbReference>
<keyword evidence="1" id="KW-0862">Zinc</keyword>
<dbReference type="Gene3D" id="3.40.30.10">
    <property type="entry name" value="Glutaredoxin"/>
    <property type="match status" value="1"/>
</dbReference>
<dbReference type="EC" id="2.3.2.27" evidence="1"/>
<feature type="domain" description="GST N-terminal" evidence="2">
    <location>
        <begin position="171"/>
        <end position="252"/>
    </location>
</feature>
<dbReference type="GO" id="GO:0061630">
    <property type="term" value="F:ubiquitin protein ligase activity"/>
    <property type="evidence" value="ECO:0007669"/>
    <property type="project" value="UniProtKB-EC"/>
</dbReference>
<dbReference type="SUPFAM" id="SSF47616">
    <property type="entry name" value="GST C-terminal domain-like"/>
    <property type="match status" value="1"/>
</dbReference>
<evidence type="ECO:0000313" key="4">
    <source>
        <dbReference type="EMBL" id="KAK9835740.1"/>
    </source>
</evidence>
<dbReference type="GO" id="GO:0006310">
    <property type="term" value="P:DNA recombination"/>
    <property type="evidence" value="ECO:0007669"/>
    <property type="project" value="UniProtKB-KW"/>
</dbReference>
<keyword evidence="1" id="KW-0863">Zinc-finger</keyword>
<feature type="domain" description="GST C-terminal" evidence="3">
    <location>
        <begin position="258"/>
        <end position="384"/>
    </location>
</feature>
<dbReference type="InterPro" id="IPR004045">
    <property type="entry name" value="Glutathione_S-Trfase_N"/>
</dbReference>
<keyword evidence="1" id="KW-0539">Nucleus</keyword>
<comment type="caution">
    <text evidence="4">The sequence shown here is derived from an EMBL/GenBank/DDBJ whole genome shotgun (WGS) entry which is preliminary data.</text>
</comment>
<comment type="subcellular location">
    <subcellularLocation>
        <location evidence="1">Nucleus</location>
    </subcellularLocation>
</comment>
<dbReference type="Proteomes" id="UP001438707">
    <property type="component" value="Unassembled WGS sequence"/>
</dbReference>
<protein>
    <recommendedName>
        <fullName evidence="1">Non-structural maintenance of chromosomes element 1 homolog</fullName>
        <ecNumber evidence="1">2.3.2.27</ecNumber>
    </recommendedName>
</protein>
<dbReference type="InterPro" id="IPR036249">
    <property type="entry name" value="Thioredoxin-like_sf"/>
</dbReference>
<dbReference type="Pfam" id="PF13417">
    <property type="entry name" value="GST_N_3"/>
    <property type="match status" value="1"/>
</dbReference>
<dbReference type="GO" id="GO:0016034">
    <property type="term" value="F:maleylacetoacetate isomerase activity"/>
    <property type="evidence" value="ECO:0007669"/>
    <property type="project" value="TreeGrafter"/>
</dbReference>
<dbReference type="InterPro" id="IPR040079">
    <property type="entry name" value="Glutathione_S-Trfase"/>
</dbReference>
<evidence type="ECO:0000256" key="1">
    <source>
        <dbReference type="RuleBase" id="RU368018"/>
    </source>
</evidence>
<dbReference type="GO" id="GO:0006559">
    <property type="term" value="P:L-phenylalanine catabolic process"/>
    <property type="evidence" value="ECO:0007669"/>
    <property type="project" value="TreeGrafter"/>
</dbReference>
<dbReference type="InterPro" id="IPR010987">
    <property type="entry name" value="Glutathione-S-Trfase_C-like"/>
</dbReference>
<comment type="subunit">
    <text evidence="1">Component of the Smc5-Smc6 complex.</text>
</comment>
<keyword evidence="1" id="KW-0227">DNA damage</keyword>
<evidence type="ECO:0000259" key="3">
    <source>
        <dbReference type="PROSITE" id="PS50405"/>
    </source>
</evidence>
<keyword evidence="1" id="KW-0233">DNA recombination</keyword>
<organism evidence="4 5">
    <name type="scientific">Apatococcus lobatus</name>
    <dbReference type="NCBI Taxonomy" id="904363"/>
    <lineage>
        <taxon>Eukaryota</taxon>
        <taxon>Viridiplantae</taxon>
        <taxon>Chlorophyta</taxon>
        <taxon>core chlorophytes</taxon>
        <taxon>Trebouxiophyceae</taxon>
        <taxon>Chlorellales</taxon>
        <taxon>Chlorellaceae</taxon>
        <taxon>Apatococcus</taxon>
    </lineage>
</organism>
<dbReference type="GO" id="GO:0004364">
    <property type="term" value="F:glutathione transferase activity"/>
    <property type="evidence" value="ECO:0007669"/>
    <property type="project" value="TreeGrafter"/>
</dbReference>
<dbReference type="GO" id="GO:0030915">
    <property type="term" value="C:Smc5-Smc6 complex"/>
    <property type="evidence" value="ECO:0007669"/>
    <property type="project" value="UniProtKB-UniRule"/>
</dbReference>
<dbReference type="GO" id="GO:0005634">
    <property type="term" value="C:nucleus"/>
    <property type="evidence" value="ECO:0007669"/>
    <property type="project" value="UniProtKB-SubCell"/>
</dbReference>
<dbReference type="InterPro" id="IPR036282">
    <property type="entry name" value="Glutathione-S-Trfase_C_sf"/>
</dbReference>
<dbReference type="Gene3D" id="1.20.1050.10">
    <property type="match status" value="1"/>
</dbReference>
<dbReference type="InterPro" id="IPR011513">
    <property type="entry name" value="Nse1"/>
</dbReference>
<dbReference type="EMBL" id="JALJOS010000008">
    <property type="protein sequence ID" value="KAK9835740.1"/>
    <property type="molecule type" value="Genomic_DNA"/>
</dbReference>
<gene>
    <name evidence="4" type="ORF">WJX74_007128</name>
</gene>
<dbReference type="Pfam" id="PF07574">
    <property type="entry name" value="SMC_Nse1"/>
    <property type="match status" value="1"/>
</dbReference>
<dbReference type="Gene3D" id="1.10.10.10">
    <property type="entry name" value="Winged helix-like DNA-binding domain superfamily/Winged helix DNA-binding domain"/>
    <property type="match status" value="1"/>
</dbReference>
<dbReference type="PANTHER" id="PTHR42673:SF4">
    <property type="entry name" value="MALEYLACETOACETATE ISOMERASE"/>
    <property type="match status" value="1"/>
</dbReference>